<dbReference type="AlphaFoldDB" id="H2D780"/>
<dbReference type="InterPro" id="IPR036388">
    <property type="entry name" value="WH-like_DNA-bd_sf"/>
</dbReference>
<dbReference type="SUPFAM" id="SSF46785">
    <property type="entry name" value="Winged helix' DNA-binding domain"/>
    <property type="match status" value="1"/>
</dbReference>
<dbReference type="InterPro" id="IPR036390">
    <property type="entry name" value="WH_DNA-bd_sf"/>
</dbReference>
<protein>
    <submittedName>
        <fullName evidence="1">Putative replication protein</fullName>
    </submittedName>
</protein>
<dbReference type="SUPFAM" id="SSF158499">
    <property type="entry name" value="DnaD domain-like"/>
    <property type="match status" value="1"/>
</dbReference>
<dbReference type="InterPro" id="IPR034829">
    <property type="entry name" value="DnaD-like_sf"/>
</dbReference>
<dbReference type="Gene3D" id="1.10.10.10">
    <property type="entry name" value="Winged helix-like DNA-binding domain superfamily/Winged helix DNA-binding domain"/>
    <property type="match status" value="1"/>
</dbReference>
<dbReference type="EMBL" id="JN564797">
    <property type="protein sequence ID" value="AEX55185.1"/>
    <property type="molecule type" value="Genomic_DNA"/>
</dbReference>
<organism evidence="1">
    <name type="scientific">Streptococcus salivarius</name>
    <dbReference type="NCBI Taxonomy" id="1304"/>
    <lineage>
        <taxon>Bacteria</taxon>
        <taxon>Bacillati</taxon>
        <taxon>Bacillota</taxon>
        <taxon>Bacilli</taxon>
        <taxon>Lactobacillales</taxon>
        <taxon>Streptococcaceae</taxon>
        <taxon>Streptococcus</taxon>
    </lineage>
</organism>
<proteinExistence type="predicted"/>
<evidence type="ECO:0000313" key="1">
    <source>
        <dbReference type="EMBL" id="AEX55185.1"/>
    </source>
</evidence>
<sequence length="508" mass="58021">MSQIPNDLSVIKPYDEININGSKSIKYDKKLPALFHTGNLKKIENSLVEVIFGQLKDRDGLVTISFSDLALLADYAKKDAKTGKKRPKLGKEFNSIMEELVPKLKGISYVNVLDHEVTEDGFIKDREFISLFSPTTRLNLDMGFIQLQLSDEEIPAGEYIDENGETQQRIIKIKDLFNSSQWSTETRGFTGFIEYGREIHNALSTVAGQDLFRFLTGYRNTGYVTVKADFFEKVVLNLDTEAKLKTKSQYLNKALKDINSLKDQDGEQIVQNLKVEKIKKGRNIVRYIFTFKPFTRDLDTIESINGKEVHFSDNEQAKMNARLNGDYKLVLSEFRKVFGKKTKSDNYYNHKQLKQFTKELGPDLVIEALARTAANGKTFGWTRGVLRNWVAAGYHSLEDMMQGQTRTVDTNIDNDNNINNAQSSTPKKNVNTNVPDWVPGKIDFTPEQKAIVGLFDDLQAKEVFDDADYRLEASFLALIKDFYVEGQHPYINLSTHKERLALKERKNI</sequence>
<dbReference type="Gene3D" id="1.10.10.630">
    <property type="entry name" value="DnaD domain-like"/>
    <property type="match status" value="1"/>
</dbReference>
<reference evidence="1" key="1">
    <citation type="journal article" date="2012" name="Appl. Environ. Microbiol.">
        <title>Salivaricin D, a Novel Intrinsically Trypsin-Resistant Lantibiotic from Streptococcus salivarius 5M6c Isolated from a Healthy Infant.</title>
        <authorList>
            <person name="Birri D.J."/>
            <person name="Brede D.A."/>
            <person name="Nes I.F."/>
        </authorList>
    </citation>
    <scope>NUCLEOTIDE SEQUENCE</scope>
    <source>
        <strain evidence="1">5M6c</strain>
    </source>
</reference>
<name>H2D780_STRSL</name>
<accession>H2D780</accession>